<dbReference type="AlphaFoldDB" id="A0A2T5P5Z3"/>
<sequence length="308" mass="34421">MEFEMSGQKVPIFFLAGFYGRKDALGILSYPKMLASNTEFCRFFTHINGQWGKTDLDFQCKSLTYLSNPSQNYRGWWILGRNGEVQELSTAGQRKEQIEGAGLNFSEPYGYLEAIKNINGSLYACGYGRQVYQRQGDEWLSIADSILTRESAHGFFDIDGLNGSGLYAVGWQGEIYFYDGATWHADESPTNAHLAGVKCLPDGQVWICGNLGVVMHGAFGNWQMVDSNGLEKNWYSIEIFQGTPYLAGNNFLAKIENNQIVPVDTGLGRQVTTHRLHANEGTLWSIGEEDILAFDGHSWTELHHGDNA</sequence>
<proteinExistence type="predicted"/>
<dbReference type="Proteomes" id="UP000244064">
    <property type="component" value="Unassembled WGS sequence"/>
</dbReference>
<name>A0A2T5P5Z3_9PSED</name>
<comment type="caution">
    <text evidence="1">The sequence shown here is derived from an EMBL/GenBank/DDBJ whole genome shotgun (WGS) entry which is preliminary data.</text>
</comment>
<keyword evidence="2" id="KW-1185">Reference proteome</keyword>
<dbReference type="SUPFAM" id="SSF63829">
    <property type="entry name" value="Calcium-dependent phosphotriesterase"/>
    <property type="match status" value="1"/>
</dbReference>
<reference evidence="1 2" key="1">
    <citation type="submission" date="2018-04" db="EMBL/GenBank/DDBJ databases">
        <title>Pseudomonas sp. nov., isolated from mangrove soil.</title>
        <authorList>
            <person name="Chen C."/>
        </authorList>
    </citation>
    <scope>NUCLEOTIDE SEQUENCE [LARGE SCALE GENOMIC DNA]</scope>
    <source>
        <strain evidence="1 2">TC-11</strain>
    </source>
</reference>
<evidence type="ECO:0000313" key="2">
    <source>
        <dbReference type="Proteomes" id="UP000244064"/>
    </source>
</evidence>
<protein>
    <submittedName>
        <fullName evidence="1">Uncharacterized protein</fullName>
    </submittedName>
</protein>
<accession>A0A2T5P5Z3</accession>
<organism evidence="1 2">
    <name type="scientific">Pseudomonas mangrovi</name>
    <dbReference type="NCBI Taxonomy" id="2161748"/>
    <lineage>
        <taxon>Bacteria</taxon>
        <taxon>Pseudomonadati</taxon>
        <taxon>Pseudomonadota</taxon>
        <taxon>Gammaproteobacteria</taxon>
        <taxon>Pseudomonadales</taxon>
        <taxon>Pseudomonadaceae</taxon>
        <taxon>Pseudomonas</taxon>
    </lineage>
</organism>
<evidence type="ECO:0000313" key="1">
    <source>
        <dbReference type="EMBL" id="PTU73160.1"/>
    </source>
</evidence>
<dbReference type="EMBL" id="QASN01000021">
    <property type="protein sequence ID" value="PTU73160.1"/>
    <property type="molecule type" value="Genomic_DNA"/>
</dbReference>
<gene>
    <name evidence="1" type="ORF">DBO85_18120</name>
</gene>